<dbReference type="AlphaFoldDB" id="A0A1Z3U7Y6"/>
<sequence>MPLTADTLLLIRTNALMHTRREVLADFEADTVREAHDRVVYGRGVLTADERRVIEDAMAAMIHAPRQDLTDAGLAA</sequence>
<reference evidence="2" key="1">
    <citation type="submission" date="2017-06" db="EMBL/GenBank/DDBJ databases">
        <title>FDA dAtabase for Regulatory Grade micrObial Sequences (FDA-ARGOS): Supporting development and validation of Infectious Disease Dx tests.</title>
        <authorList>
            <person name="Minogue T."/>
            <person name="Wolcott M."/>
            <person name="Wasieloski L."/>
            <person name="Aguilar W."/>
            <person name="Moore D."/>
            <person name="Tallon L."/>
            <person name="Sadzewicz L."/>
            <person name="Sengamalay N."/>
            <person name="Ott S."/>
            <person name="Godinez A."/>
            <person name="Nagaraj S."/>
            <person name="Nadendla S."/>
            <person name="Geyer C."/>
            <person name="Sichtig H."/>
        </authorList>
    </citation>
    <scope>NUCLEOTIDE SEQUENCE [LARGE SCALE GENOMIC DNA]</scope>
    <source>
        <strain evidence="2">FDAARGOS_289</strain>
    </source>
</reference>
<dbReference type="Proteomes" id="UP000197050">
    <property type="component" value="Chromosome"/>
</dbReference>
<evidence type="ECO:0000313" key="1">
    <source>
        <dbReference type="EMBL" id="ASE39371.1"/>
    </source>
</evidence>
<organism evidence="1 2">
    <name type="scientific">Brevundimonas vesicularis</name>
    <name type="common">Pseudomonas vesicularis</name>
    <dbReference type="NCBI Taxonomy" id="41276"/>
    <lineage>
        <taxon>Bacteria</taxon>
        <taxon>Pseudomonadati</taxon>
        <taxon>Pseudomonadota</taxon>
        <taxon>Alphaproteobacteria</taxon>
        <taxon>Caulobacterales</taxon>
        <taxon>Caulobacteraceae</taxon>
        <taxon>Brevundimonas</taxon>
    </lineage>
</organism>
<dbReference type="KEGG" id="bvc:CEP68_07560"/>
<evidence type="ECO:0000313" key="2">
    <source>
        <dbReference type="Proteomes" id="UP000197050"/>
    </source>
</evidence>
<gene>
    <name evidence="1" type="ORF">CEP68_07560</name>
</gene>
<dbReference type="EMBL" id="CP022048">
    <property type="protein sequence ID" value="ASE39371.1"/>
    <property type="molecule type" value="Genomic_DNA"/>
</dbReference>
<accession>A0A1Z3U7Y6</accession>
<protein>
    <submittedName>
        <fullName evidence="1">Uncharacterized protein</fullName>
    </submittedName>
</protein>
<name>A0A1Z3U7Y6_BREVE</name>
<dbReference type="RefSeq" id="WP_088582564.1">
    <property type="nucleotide sequence ID" value="NZ_CP022048.2"/>
</dbReference>
<proteinExistence type="predicted"/>
<dbReference type="GeneID" id="34015845"/>